<gene>
    <name evidence="3" type="ORF">Vau01_003710</name>
</gene>
<dbReference type="Proteomes" id="UP000612585">
    <property type="component" value="Unassembled WGS sequence"/>
</dbReference>
<evidence type="ECO:0008006" key="5">
    <source>
        <dbReference type="Google" id="ProtNLM"/>
    </source>
</evidence>
<proteinExistence type="predicted"/>
<keyword evidence="2" id="KW-0472">Membrane</keyword>
<organism evidence="3 4">
    <name type="scientific">Virgisporangium aurantiacum</name>
    <dbReference type="NCBI Taxonomy" id="175570"/>
    <lineage>
        <taxon>Bacteria</taxon>
        <taxon>Bacillati</taxon>
        <taxon>Actinomycetota</taxon>
        <taxon>Actinomycetes</taxon>
        <taxon>Micromonosporales</taxon>
        <taxon>Micromonosporaceae</taxon>
        <taxon>Virgisporangium</taxon>
    </lineage>
</organism>
<comment type="caution">
    <text evidence="3">The sequence shown here is derived from an EMBL/GenBank/DDBJ whole genome shotgun (WGS) entry which is preliminary data.</text>
</comment>
<keyword evidence="2" id="KW-0812">Transmembrane</keyword>
<dbReference type="Pfam" id="PF11298">
    <property type="entry name" value="DUF3099"/>
    <property type="match status" value="1"/>
</dbReference>
<feature type="region of interest" description="Disordered" evidence="1">
    <location>
        <begin position="89"/>
        <end position="115"/>
    </location>
</feature>
<protein>
    <recommendedName>
        <fullName evidence="5">DUF3099 domain-containing protein</fullName>
    </recommendedName>
</protein>
<evidence type="ECO:0000256" key="2">
    <source>
        <dbReference type="SAM" id="Phobius"/>
    </source>
</evidence>
<dbReference type="InterPro" id="IPR021449">
    <property type="entry name" value="DUF3099"/>
</dbReference>
<sequence>MRRRRSALIITDAAQNPAEELRRRQTRYIVMMLVRAGCLVLAAVLAMQHVPLLALWVSLCLVGAVVLPWLAVILANDRGPRPEYKLANRFRRQAPAPPAQRTLPAREAPKVIDAD</sequence>
<feature type="transmembrane region" description="Helical" evidence="2">
    <location>
        <begin position="53"/>
        <end position="75"/>
    </location>
</feature>
<dbReference type="EMBL" id="BOPG01000003">
    <property type="protein sequence ID" value="GIJ52855.1"/>
    <property type="molecule type" value="Genomic_DNA"/>
</dbReference>
<dbReference type="RefSeq" id="WP_203986299.1">
    <property type="nucleotide sequence ID" value="NZ_BOPG01000003.1"/>
</dbReference>
<evidence type="ECO:0000256" key="1">
    <source>
        <dbReference type="SAM" id="MobiDB-lite"/>
    </source>
</evidence>
<evidence type="ECO:0000313" key="3">
    <source>
        <dbReference type="EMBL" id="GIJ52855.1"/>
    </source>
</evidence>
<dbReference type="AlphaFoldDB" id="A0A8J4DVW7"/>
<keyword evidence="2" id="KW-1133">Transmembrane helix</keyword>
<accession>A0A8J4DVW7</accession>
<evidence type="ECO:0000313" key="4">
    <source>
        <dbReference type="Proteomes" id="UP000612585"/>
    </source>
</evidence>
<reference evidence="3" key="1">
    <citation type="submission" date="2021-01" db="EMBL/GenBank/DDBJ databases">
        <title>Whole genome shotgun sequence of Virgisporangium aurantiacum NBRC 16421.</title>
        <authorList>
            <person name="Komaki H."/>
            <person name="Tamura T."/>
        </authorList>
    </citation>
    <scope>NUCLEOTIDE SEQUENCE</scope>
    <source>
        <strain evidence="3">NBRC 16421</strain>
    </source>
</reference>
<feature type="transmembrane region" description="Helical" evidence="2">
    <location>
        <begin position="28"/>
        <end position="47"/>
    </location>
</feature>
<name>A0A8J4DVW7_9ACTN</name>
<keyword evidence="4" id="KW-1185">Reference proteome</keyword>